<keyword evidence="1" id="KW-0812">Transmembrane</keyword>
<keyword evidence="1" id="KW-0472">Membrane</keyword>
<accession>A0A2W0CK22</accession>
<dbReference type="OrthoDB" id="9958885at2"/>
<feature type="transmembrane region" description="Helical" evidence="1">
    <location>
        <begin position="26"/>
        <end position="49"/>
    </location>
</feature>
<dbReference type="AlphaFoldDB" id="A0A2W0CK22"/>
<dbReference type="EMBL" id="PRLG01000002">
    <property type="protein sequence ID" value="PYY31269.1"/>
    <property type="molecule type" value="Genomic_DNA"/>
</dbReference>
<evidence type="ECO:0000313" key="2">
    <source>
        <dbReference type="EMBL" id="PYY31269.1"/>
    </source>
</evidence>
<reference evidence="2 3" key="1">
    <citation type="submission" date="2018-01" db="EMBL/GenBank/DDBJ databases">
        <title>Genome sequence of the PGP bacterium Paenibacillus illinoisensis E3.</title>
        <authorList>
            <person name="Rolli E."/>
            <person name="Marasco R."/>
            <person name="Bessem C."/>
            <person name="Michoud G."/>
            <person name="Gaiarsa S."/>
            <person name="Borin S."/>
            <person name="Daffonchio D."/>
        </authorList>
    </citation>
    <scope>NUCLEOTIDE SEQUENCE [LARGE SCALE GENOMIC DNA]</scope>
    <source>
        <strain evidence="2 3">E3</strain>
    </source>
</reference>
<feature type="transmembrane region" description="Helical" evidence="1">
    <location>
        <begin position="70"/>
        <end position="89"/>
    </location>
</feature>
<evidence type="ECO:0000313" key="3">
    <source>
        <dbReference type="Proteomes" id="UP000247459"/>
    </source>
</evidence>
<dbReference type="Proteomes" id="UP000247459">
    <property type="component" value="Unassembled WGS sequence"/>
</dbReference>
<protein>
    <submittedName>
        <fullName evidence="2">Uncharacterized protein</fullName>
    </submittedName>
</protein>
<name>A0A2W0CK22_9BACL</name>
<gene>
    <name evidence="2" type="ORF">PIL02S_00360</name>
</gene>
<evidence type="ECO:0000256" key="1">
    <source>
        <dbReference type="SAM" id="Phobius"/>
    </source>
</evidence>
<organism evidence="2 3">
    <name type="scientific">Paenibacillus illinoisensis</name>
    <dbReference type="NCBI Taxonomy" id="59845"/>
    <lineage>
        <taxon>Bacteria</taxon>
        <taxon>Bacillati</taxon>
        <taxon>Bacillota</taxon>
        <taxon>Bacilli</taxon>
        <taxon>Bacillales</taxon>
        <taxon>Paenibacillaceae</taxon>
        <taxon>Paenibacillus</taxon>
    </lineage>
</organism>
<sequence length="93" mass="10453">MLFAVFFVAIIFSALLIVRIDEGRRLRIGALTVVVYSILLCLLLVFQSVDQGEDFMYLGFFNMTYGAAKVWINIYVVVALAAFITYLGASEEE</sequence>
<dbReference type="RefSeq" id="WP_110755825.1">
    <property type="nucleotide sequence ID" value="NZ_JAXBDC010000002.1"/>
</dbReference>
<keyword evidence="1" id="KW-1133">Transmembrane helix</keyword>
<proteinExistence type="predicted"/>
<comment type="caution">
    <text evidence="2">The sequence shown here is derived from an EMBL/GenBank/DDBJ whole genome shotgun (WGS) entry which is preliminary data.</text>
</comment>